<dbReference type="Gene3D" id="3.40.50.300">
    <property type="entry name" value="P-loop containing nucleotide triphosphate hydrolases"/>
    <property type="match status" value="1"/>
</dbReference>
<dbReference type="SMART" id="SM00534">
    <property type="entry name" value="MUTSac"/>
    <property type="match status" value="1"/>
</dbReference>
<dbReference type="HAMAP" id="MF_00971">
    <property type="entry name" value="MutS2_archaea"/>
    <property type="match status" value="1"/>
</dbReference>
<dbReference type="FunFam" id="3.40.50.300:FF:002865">
    <property type="entry name" value="DNA-binding protein MutS2"/>
    <property type="match status" value="1"/>
</dbReference>
<dbReference type="PANTHER" id="PTHR11361">
    <property type="entry name" value="DNA MISMATCH REPAIR PROTEIN MUTS FAMILY MEMBER"/>
    <property type="match status" value="1"/>
</dbReference>
<keyword evidence="1 4" id="KW-0547">Nucleotide-binding</keyword>
<evidence type="ECO:0000313" key="7">
    <source>
        <dbReference type="EMBL" id="ADI75042.1"/>
    </source>
</evidence>
<comment type="similarity">
    <text evidence="4">Belongs to the DNA mismatch repair MutS family. Archaeal Muts2 subfamily.</text>
</comment>
<feature type="domain" description="DNA mismatch repair proteins mutS family" evidence="6">
    <location>
        <begin position="507"/>
        <end position="681"/>
    </location>
</feature>
<evidence type="ECO:0000256" key="1">
    <source>
        <dbReference type="ARBA" id="ARBA00022741"/>
    </source>
</evidence>
<evidence type="ECO:0000256" key="3">
    <source>
        <dbReference type="ARBA" id="ARBA00023125"/>
    </source>
</evidence>
<dbReference type="STRING" id="644295.Metev_2216"/>
<dbReference type="OrthoDB" id="15514at2157"/>
<feature type="binding site" evidence="4">
    <location>
        <begin position="514"/>
        <end position="521"/>
    </location>
    <ligand>
        <name>ATP</name>
        <dbReference type="ChEBI" id="CHEBI:30616"/>
    </ligand>
</feature>
<keyword evidence="2 4" id="KW-0067">ATP-binding</keyword>
<dbReference type="RefSeq" id="WP_013195607.1">
    <property type="nucleotide sequence ID" value="NC_014253.1"/>
</dbReference>
<organism evidence="7 8">
    <name type="scientific">Methanohalobium evestigatum (strain ATCC BAA-1072 / DSM 3721 / NBRC 107634 / OCM 161 / Z-7303)</name>
    <dbReference type="NCBI Taxonomy" id="644295"/>
    <lineage>
        <taxon>Archaea</taxon>
        <taxon>Methanobacteriati</taxon>
        <taxon>Methanobacteriota</taxon>
        <taxon>Stenosarchaea group</taxon>
        <taxon>Methanomicrobia</taxon>
        <taxon>Methanosarcinales</taxon>
        <taxon>Methanosarcinaceae</taxon>
        <taxon>Methanohalobium</taxon>
    </lineage>
</organism>
<dbReference type="InterPro" id="IPR010994">
    <property type="entry name" value="RuvA_2-like"/>
</dbReference>
<proteinExistence type="inferred from homology"/>
<dbReference type="Pfam" id="PF00488">
    <property type="entry name" value="MutS_V"/>
    <property type="match status" value="1"/>
</dbReference>
<keyword evidence="8" id="KW-1185">Reference proteome</keyword>
<dbReference type="InterPro" id="IPR003583">
    <property type="entry name" value="Hlx-hairpin-Hlx_DNA-bd_motif"/>
</dbReference>
<dbReference type="InterPro" id="IPR012401">
    <property type="entry name" value="DNA-bd_MutS2_arc"/>
</dbReference>
<feature type="domain" description="Helix-hairpin-helix DNA-binding motif class 1" evidence="5">
    <location>
        <begin position="2"/>
        <end position="21"/>
    </location>
</feature>
<comment type="cofactor">
    <cofactor evidence="4">
        <name>a divalent metal cation</name>
        <dbReference type="ChEBI" id="CHEBI:60240"/>
    </cofactor>
</comment>
<dbReference type="SMART" id="SM00278">
    <property type="entry name" value="HhH1"/>
    <property type="match status" value="2"/>
</dbReference>
<evidence type="ECO:0000313" key="8">
    <source>
        <dbReference type="Proteomes" id="UP000000391"/>
    </source>
</evidence>
<dbReference type="GeneID" id="9347878"/>
<reference evidence="7 8" key="1">
    <citation type="submission" date="2010-06" db="EMBL/GenBank/DDBJ databases">
        <title>Complete sequence chromosome of Methanohalobium evestigatum Z-7303.</title>
        <authorList>
            <consortium name="US DOE Joint Genome Institute"/>
            <person name="Lucas S."/>
            <person name="Copeland A."/>
            <person name="Lapidus A."/>
            <person name="Cheng J.-F."/>
            <person name="Bruce D."/>
            <person name="Goodwin L."/>
            <person name="Pitluck S."/>
            <person name="Saunders E."/>
            <person name="Detter J.C."/>
            <person name="Han C."/>
            <person name="Tapia R."/>
            <person name="Land M."/>
            <person name="Hauser L."/>
            <person name="Kyrpides N."/>
            <person name="Mikhailova N."/>
            <person name="Sieprawska-Lupa M."/>
            <person name="Whitman W.B."/>
            <person name="Anderson I."/>
            <person name="Woyke T."/>
        </authorList>
    </citation>
    <scope>NUCLEOTIDE SEQUENCE [LARGE SCALE GENOMIC DNA]</scope>
    <source>
        <strain evidence="8">ATCC BAA-1072 / DSM 3721 / NBRC 107634 / OCM 161 / Z-7303</strain>
    </source>
</reference>
<sequence>MESLQDVPRIGDKTAQRFIGHFGSEEAALNAILNGDIASISEIEGIGQKFAISLVHETRGIIDGVTLTDFLKTNEAVNIYQRLLDVIKQFANTGYARDKLHIYIPYPSSKINLIKQIQDTVNYYRKTADVFGKDDKFLKMLSHIKPLKSNYPSGKIRDRTILTTDENVYANLKKKYGSFVDIQIVTDSSEMLDIARGYSHAITDDYLDVDYSEDMELEYVTDLEKLQDWQIIPEKEIAFYAKNLPAIDNSLDVIQCLRSNDFNFFEQMDNKDLEILKETLELIDEKGDVATGTDPEIDRLSKIHERIYETVSKTVEYANAKLDKCLEESKMTLSGQDMLRVMNGSMEIQDLMRKEIYQSYQSILEEAKDSITNELKLEKQEKLFVDSLFPDEISYPIEIDDSQVNALKQDIVRRIQKKKVDHKRQISKTLHEYHDIIRELVYSVLDFDVGFAIGRFAREYNLEMPQLIDGAGIGFVKGSNLFLQSKYGDVTPIDYSLGKTSQNSDNNRHVLLSGVNSGGKTSMLELLAQCVILAHMGFPVPANASEIGITDGLYYFAKSKGTLDAGAFESSLTDFSVVADNSSKVVLVDELESITEPGASAKIIAGILETLSENEKSMSVFVSHLSELIMENTQCDVRVDGIEAEGLDSELNLIVDRTPRQNYIAKSTPELIVERLARKASGDEQAFYKRLKYKFD</sequence>
<dbReference type="SUPFAM" id="SSF52540">
    <property type="entry name" value="P-loop containing nucleoside triphosphate hydrolases"/>
    <property type="match status" value="1"/>
</dbReference>
<evidence type="ECO:0000259" key="5">
    <source>
        <dbReference type="SMART" id="SM00278"/>
    </source>
</evidence>
<dbReference type="PIRSF" id="PIRSF029254">
    <property type="entry name" value="MutS_C_archaeal"/>
    <property type="match status" value="1"/>
</dbReference>
<comment type="function">
    <text evidence="4">Has ATPase and non-specific DNA-binding activities.</text>
</comment>
<dbReference type="PANTHER" id="PTHR11361:SF125">
    <property type="entry name" value="DNA-BINDING PROTEIN MUTS2"/>
    <property type="match status" value="1"/>
</dbReference>
<evidence type="ECO:0000256" key="4">
    <source>
        <dbReference type="HAMAP-Rule" id="MF_00971"/>
    </source>
</evidence>
<dbReference type="AlphaFoldDB" id="D7EAP3"/>
<dbReference type="InterPro" id="IPR000432">
    <property type="entry name" value="DNA_mismatch_repair_MutS_C"/>
</dbReference>
<dbReference type="GO" id="GO:0030983">
    <property type="term" value="F:mismatched DNA binding"/>
    <property type="evidence" value="ECO:0007669"/>
    <property type="project" value="InterPro"/>
</dbReference>
<accession>D7EAP3</accession>
<evidence type="ECO:0000259" key="6">
    <source>
        <dbReference type="SMART" id="SM00534"/>
    </source>
</evidence>
<keyword evidence="3 4" id="KW-0238">DNA-binding</keyword>
<dbReference type="HOGENOM" id="CLU_026764_0_0_2"/>
<dbReference type="GO" id="GO:0016787">
    <property type="term" value="F:hydrolase activity"/>
    <property type="evidence" value="ECO:0007669"/>
    <property type="project" value="UniProtKB-KW"/>
</dbReference>
<dbReference type="GO" id="GO:0140664">
    <property type="term" value="F:ATP-dependent DNA damage sensor activity"/>
    <property type="evidence" value="ECO:0007669"/>
    <property type="project" value="InterPro"/>
</dbReference>
<name>D7EAP3_METEZ</name>
<dbReference type="SUPFAM" id="SSF47781">
    <property type="entry name" value="RuvA domain 2-like"/>
    <property type="match status" value="1"/>
</dbReference>
<dbReference type="Proteomes" id="UP000000391">
    <property type="component" value="Chromosome"/>
</dbReference>
<gene>
    <name evidence="4" type="primary">mutS2</name>
    <name evidence="7" type="ordered locus">Metev_2216</name>
</gene>
<dbReference type="Pfam" id="PF14520">
    <property type="entry name" value="HHH_5"/>
    <property type="match status" value="1"/>
</dbReference>
<keyword evidence="4" id="KW-0378">Hydrolase</keyword>
<dbReference type="Gene3D" id="1.10.150.20">
    <property type="entry name" value="5' to 3' exonuclease, C-terminal subdomain"/>
    <property type="match status" value="1"/>
</dbReference>
<dbReference type="InterPro" id="IPR045076">
    <property type="entry name" value="MutS"/>
</dbReference>
<protein>
    <recommendedName>
        <fullName evidence="4">DNA-binding protein MutS2</fullName>
    </recommendedName>
</protein>
<dbReference type="GO" id="GO:0005524">
    <property type="term" value="F:ATP binding"/>
    <property type="evidence" value="ECO:0007669"/>
    <property type="project" value="UniProtKB-UniRule"/>
</dbReference>
<dbReference type="InterPro" id="IPR027417">
    <property type="entry name" value="P-loop_NTPase"/>
</dbReference>
<evidence type="ECO:0000256" key="2">
    <source>
        <dbReference type="ARBA" id="ARBA00022840"/>
    </source>
</evidence>
<feature type="domain" description="Helix-hairpin-helix DNA-binding motif class 1" evidence="5">
    <location>
        <begin position="38"/>
        <end position="57"/>
    </location>
</feature>
<dbReference type="EMBL" id="CP002069">
    <property type="protein sequence ID" value="ADI75042.1"/>
    <property type="molecule type" value="Genomic_DNA"/>
</dbReference>
<dbReference type="KEGG" id="mev:Metev_2216"/>
<dbReference type="GO" id="GO:0006298">
    <property type="term" value="P:mismatch repair"/>
    <property type="evidence" value="ECO:0007669"/>
    <property type="project" value="InterPro"/>
</dbReference>